<dbReference type="AlphaFoldDB" id="A0A084VGN4"/>
<gene>
    <name evidence="1" type="ORF">ZHAS_00004340</name>
</gene>
<keyword evidence="3" id="KW-1185">Reference proteome</keyword>
<organism evidence="1">
    <name type="scientific">Anopheles sinensis</name>
    <name type="common">Mosquito</name>
    <dbReference type="NCBI Taxonomy" id="74873"/>
    <lineage>
        <taxon>Eukaryota</taxon>
        <taxon>Metazoa</taxon>
        <taxon>Ecdysozoa</taxon>
        <taxon>Arthropoda</taxon>
        <taxon>Hexapoda</taxon>
        <taxon>Insecta</taxon>
        <taxon>Pterygota</taxon>
        <taxon>Neoptera</taxon>
        <taxon>Endopterygota</taxon>
        <taxon>Diptera</taxon>
        <taxon>Nematocera</taxon>
        <taxon>Culicoidea</taxon>
        <taxon>Culicidae</taxon>
        <taxon>Anophelinae</taxon>
        <taxon>Anopheles</taxon>
    </lineage>
</organism>
<name>A0A084VGN4_ANOSI</name>
<proteinExistence type="predicted"/>
<dbReference type="EMBL" id="KE524835">
    <property type="protein sequence ID" value="KFB37128.1"/>
    <property type="molecule type" value="Genomic_DNA"/>
</dbReference>
<dbReference type="VEuPathDB" id="VectorBase:ASIC004340"/>
<protein>
    <submittedName>
        <fullName evidence="1 2">DNA-binding protein</fullName>
    </submittedName>
</protein>
<accession>A0A084VGN4</accession>
<evidence type="ECO:0000313" key="1">
    <source>
        <dbReference type="EMBL" id="KFB37128.1"/>
    </source>
</evidence>
<reference evidence="2" key="2">
    <citation type="submission" date="2020-05" db="UniProtKB">
        <authorList>
            <consortium name="EnsemblMetazoa"/>
        </authorList>
    </citation>
    <scope>IDENTIFICATION</scope>
</reference>
<keyword evidence="1" id="KW-0238">DNA-binding</keyword>
<evidence type="ECO:0000313" key="2">
    <source>
        <dbReference type="EnsemblMetazoa" id="ASIC004340-PA"/>
    </source>
</evidence>
<dbReference type="EMBL" id="ATLV01013026">
    <property type="status" value="NOT_ANNOTATED_CDS"/>
    <property type="molecule type" value="Genomic_DNA"/>
</dbReference>
<evidence type="ECO:0000313" key="3">
    <source>
        <dbReference type="Proteomes" id="UP000030765"/>
    </source>
</evidence>
<reference evidence="1 3" key="1">
    <citation type="journal article" date="2014" name="BMC Genomics">
        <title>Genome sequence of Anopheles sinensis provides insight into genetics basis of mosquito competence for malaria parasites.</title>
        <authorList>
            <person name="Zhou D."/>
            <person name="Zhang D."/>
            <person name="Ding G."/>
            <person name="Shi L."/>
            <person name="Hou Q."/>
            <person name="Ye Y."/>
            <person name="Xu Y."/>
            <person name="Zhou H."/>
            <person name="Xiong C."/>
            <person name="Li S."/>
            <person name="Yu J."/>
            <person name="Hong S."/>
            <person name="Yu X."/>
            <person name="Zou P."/>
            <person name="Chen C."/>
            <person name="Chang X."/>
            <person name="Wang W."/>
            <person name="Lv Y."/>
            <person name="Sun Y."/>
            <person name="Ma L."/>
            <person name="Shen B."/>
            <person name="Zhu C."/>
        </authorList>
    </citation>
    <scope>NUCLEOTIDE SEQUENCE [LARGE SCALE GENOMIC DNA]</scope>
</reference>
<dbReference type="EnsemblMetazoa" id="ASIC004340-RA">
    <property type="protein sequence ID" value="ASIC004340-PA"/>
    <property type="gene ID" value="ASIC004340"/>
</dbReference>
<dbReference type="Proteomes" id="UP000030765">
    <property type="component" value="Unassembled WGS sequence"/>
</dbReference>
<dbReference type="GO" id="GO:0003677">
    <property type="term" value="F:DNA binding"/>
    <property type="evidence" value="ECO:0007669"/>
    <property type="project" value="UniProtKB-KW"/>
</dbReference>
<sequence>MVNRTVAQVQIRSTVLLLLPSKHRCNMMRWSKPYESQCGGNEAISTPELLLLLPRVGSHGTKHTRISLPASHLQPTGAPLLVLLPPTNGLTKRQQMPGTFRALFNFKPPTTESCSAAVDRLCNTAALLCAVTVTQTRRAFVRTVAPIAQSVHDQPDAMRRQVREISSREDRPHSRTRTHGSRHVVSRLDVHKTALELPLIVAMHNEAQRAHLPMNTRNYLLSRKKNHISKRPSSLGDYNKCFKPFFSRTVLTRVNAYFPI</sequence>